<feature type="chain" id="PRO_5039310715" evidence="1">
    <location>
        <begin position="31"/>
        <end position="461"/>
    </location>
</feature>
<dbReference type="Proteomes" id="UP000199103">
    <property type="component" value="Chromosome I"/>
</dbReference>
<dbReference type="CDD" id="cd13585">
    <property type="entry name" value="PBP2_TMBP_like"/>
    <property type="match status" value="1"/>
</dbReference>
<dbReference type="STRING" id="630515.SAMN04489812_1833"/>
<keyword evidence="1" id="KW-0732">Signal</keyword>
<dbReference type="Pfam" id="PF01547">
    <property type="entry name" value="SBP_bac_1"/>
    <property type="match status" value="1"/>
</dbReference>
<dbReference type="PANTHER" id="PTHR43649">
    <property type="entry name" value="ARABINOSE-BINDING PROTEIN-RELATED"/>
    <property type="match status" value="1"/>
</dbReference>
<dbReference type="PANTHER" id="PTHR43649:SF12">
    <property type="entry name" value="DIACETYLCHITOBIOSE BINDING PROTEIN DASA"/>
    <property type="match status" value="1"/>
</dbReference>
<dbReference type="InterPro" id="IPR006311">
    <property type="entry name" value="TAT_signal"/>
</dbReference>
<name>A0A1H1S083_9ACTN</name>
<keyword evidence="2" id="KW-0813">Transport</keyword>
<feature type="signal peptide" evidence="1">
    <location>
        <begin position="1"/>
        <end position="30"/>
    </location>
</feature>
<dbReference type="PROSITE" id="PS51318">
    <property type="entry name" value="TAT"/>
    <property type="match status" value="1"/>
</dbReference>
<dbReference type="PROSITE" id="PS51257">
    <property type="entry name" value="PROKAR_LIPOPROTEIN"/>
    <property type="match status" value="1"/>
</dbReference>
<protein>
    <submittedName>
        <fullName evidence="2">Multiple sugar transport system substrate-binding protein</fullName>
    </submittedName>
</protein>
<evidence type="ECO:0000313" key="3">
    <source>
        <dbReference type="Proteomes" id="UP000199103"/>
    </source>
</evidence>
<accession>A0A1H1S083</accession>
<dbReference type="SUPFAM" id="SSF53850">
    <property type="entry name" value="Periplasmic binding protein-like II"/>
    <property type="match status" value="1"/>
</dbReference>
<sequence length="461" mass="50917">MSVPKWRPSRRDLLRLGGLTAAGAAVSSLAACNGESVTGAGSSKELQFMYWGSTFEKTAVQKMLDGFESKHKGVTTKALFTPSDYETKLNTLVASNRSPDVAYLGASTAFRLAESGKLLNLYDYIDKYPGLKDRLPSSYFWYGKDKLLGSQTANEVQLLWYNRKVLKDAGVKDPPAEADKAWSWDDFVETAHKLTIDQKGKRADESGFDPTKIRQFGCSFGAVSWLNAEAMIRSQGADLFNEDGTKSLLDTPEVIKVYQNIADLAYKYHVAPTATQLGNNAPSTTVQLQTKRIAMVADGQWTLLDLAQSDLDYGVGVLPKYDKPVTIGQGGATSVFADTQDKDLAMELYMYHNDPAQVDLFSDGLWMPLDKKYYTEDKDIDLWTKNDVHPAEYRTAAVDYTVNNSVGTWSQSIKNSDAINEVLTPALQQIDQGKKKAAEVCKALAPKVTALLKGRYPQQDL</sequence>
<dbReference type="OrthoDB" id="7918484at2"/>
<organism evidence="2 3">
    <name type="scientific">Microlunatus soli</name>
    <dbReference type="NCBI Taxonomy" id="630515"/>
    <lineage>
        <taxon>Bacteria</taxon>
        <taxon>Bacillati</taxon>
        <taxon>Actinomycetota</taxon>
        <taxon>Actinomycetes</taxon>
        <taxon>Propionibacteriales</taxon>
        <taxon>Propionibacteriaceae</taxon>
        <taxon>Microlunatus</taxon>
    </lineage>
</organism>
<reference evidence="2 3" key="1">
    <citation type="submission" date="2016-10" db="EMBL/GenBank/DDBJ databases">
        <authorList>
            <person name="de Groot N.N."/>
        </authorList>
    </citation>
    <scope>NUCLEOTIDE SEQUENCE [LARGE SCALE GENOMIC DNA]</scope>
    <source>
        <strain evidence="2 3">DSM 21800</strain>
    </source>
</reference>
<keyword evidence="2" id="KW-0762">Sugar transport</keyword>
<keyword evidence="3" id="KW-1185">Reference proteome</keyword>
<dbReference type="AlphaFoldDB" id="A0A1H1S083"/>
<dbReference type="InterPro" id="IPR006059">
    <property type="entry name" value="SBP"/>
</dbReference>
<evidence type="ECO:0000256" key="1">
    <source>
        <dbReference type="SAM" id="SignalP"/>
    </source>
</evidence>
<dbReference type="EMBL" id="LT629772">
    <property type="protein sequence ID" value="SDS41355.1"/>
    <property type="molecule type" value="Genomic_DNA"/>
</dbReference>
<gene>
    <name evidence="2" type="ORF">SAMN04489812_1833</name>
</gene>
<dbReference type="RefSeq" id="WP_091523266.1">
    <property type="nucleotide sequence ID" value="NZ_LT629772.1"/>
</dbReference>
<proteinExistence type="predicted"/>
<evidence type="ECO:0000313" key="2">
    <source>
        <dbReference type="EMBL" id="SDS41355.1"/>
    </source>
</evidence>
<dbReference type="InterPro" id="IPR050490">
    <property type="entry name" value="Bact_solute-bd_prot1"/>
</dbReference>
<dbReference type="Gene3D" id="3.40.190.10">
    <property type="entry name" value="Periplasmic binding protein-like II"/>
    <property type="match status" value="1"/>
</dbReference>